<feature type="region of interest" description="Disordered" evidence="4">
    <location>
        <begin position="261"/>
        <end position="284"/>
    </location>
</feature>
<dbReference type="SUPFAM" id="SSF46689">
    <property type="entry name" value="Homeodomain-like"/>
    <property type="match status" value="1"/>
</dbReference>
<dbReference type="PRINTS" id="PR00032">
    <property type="entry name" value="HTHARAC"/>
</dbReference>
<keyword evidence="1" id="KW-0805">Transcription regulation</keyword>
<dbReference type="EMBL" id="BLJN01000003">
    <property type="protein sequence ID" value="GFE81568.1"/>
    <property type="molecule type" value="Genomic_DNA"/>
</dbReference>
<evidence type="ECO:0000313" key="6">
    <source>
        <dbReference type="EMBL" id="GFE81568.1"/>
    </source>
</evidence>
<dbReference type="Gene3D" id="1.10.10.60">
    <property type="entry name" value="Homeodomain-like"/>
    <property type="match status" value="1"/>
</dbReference>
<dbReference type="RefSeq" id="WP_161813198.1">
    <property type="nucleotide sequence ID" value="NZ_BLJN01000003.1"/>
</dbReference>
<sequence length="284" mass="31741">MIRYSPAPPLDAAIDCIWLSQRREHYQHWEHMLPSGKAQLVIPLHDTPIHWAAPGSKVEWHSWARGVVHGPQSRYYLAGPKPPGVVVGASFRVGMAAAILGVSLDELRDRHVSIEELWGYRGHELHDRLASIREPMDVCRALEAELIARIRRPLLIHPAVAYALRPEGLGTPRVEEIQRRTGYSPRHFIELFHSAVGLTPKHFYRVQRFSSTLARLARGSSDGGAKLADVAFAAGYADQAHFSREFRELAGVAPSAYCPPAANSEHHHVVTPGKKASRLVRRQE</sequence>
<accession>A0A829YFE2</accession>
<dbReference type="InterPro" id="IPR046532">
    <property type="entry name" value="DUF6597"/>
</dbReference>
<evidence type="ECO:0000313" key="7">
    <source>
        <dbReference type="Proteomes" id="UP000445000"/>
    </source>
</evidence>
<dbReference type="InterPro" id="IPR018060">
    <property type="entry name" value="HTH_AraC"/>
</dbReference>
<dbReference type="PANTHER" id="PTHR46796">
    <property type="entry name" value="HTH-TYPE TRANSCRIPTIONAL ACTIVATOR RHAS-RELATED"/>
    <property type="match status" value="1"/>
</dbReference>
<dbReference type="InterPro" id="IPR050204">
    <property type="entry name" value="AraC_XylS_family_regulators"/>
</dbReference>
<dbReference type="GO" id="GO:0043565">
    <property type="term" value="F:sequence-specific DNA binding"/>
    <property type="evidence" value="ECO:0007669"/>
    <property type="project" value="InterPro"/>
</dbReference>
<dbReference type="SMART" id="SM00342">
    <property type="entry name" value="HTH_ARAC"/>
    <property type="match status" value="1"/>
</dbReference>
<organism evidence="6 7">
    <name type="scientific">Steroidobacter agaridevorans</name>
    <dbReference type="NCBI Taxonomy" id="2695856"/>
    <lineage>
        <taxon>Bacteria</taxon>
        <taxon>Pseudomonadati</taxon>
        <taxon>Pseudomonadota</taxon>
        <taxon>Gammaproteobacteria</taxon>
        <taxon>Steroidobacterales</taxon>
        <taxon>Steroidobacteraceae</taxon>
        <taxon>Steroidobacter</taxon>
    </lineage>
</organism>
<keyword evidence="3" id="KW-0804">Transcription</keyword>
<evidence type="ECO:0000256" key="4">
    <source>
        <dbReference type="SAM" id="MobiDB-lite"/>
    </source>
</evidence>
<evidence type="ECO:0000256" key="1">
    <source>
        <dbReference type="ARBA" id="ARBA00023015"/>
    </source>
</evidence>
<name>A0A829YFE2_9GAMM</name>
<evidence type="ECO:0000256" key="3">
    <source>
        <dbReference type="ARBA" id="ARBA00023163"/>
    </source>
</evidence>
<evidence type="ECO:0000259" key="5">
    <source>
        <dbReference type="PROSITE" id="PS01124"/>
    </source>
</evidence>
<reference evidence="7" key="1">
    <citation type="submission" date="2020-01" db="EMBL/GenBank/DDBJ databases">
        <title>'Steroidobacter agaridevorans' sp. nov., agar-degrading bacteria isolated from rhizosphere soils.</title>
        <authorList>
            <person name="Ikenaga M."/>
            <person name="Kataoka M."/>
            <person name="Murouchi A."/>
            <person name="Katsuragi S."/>
            <person name="Sakai M."/>
        </authorList>
    </citation>
    <scope>NUCLEOTIDE SEQUENCE [LARGE SCALE GENOMIC DNA]</scope>
    <source>
        <strain evidence="7">YU21-B</strain>
    </source>
</reference>
<proteinExistence type="predicted"/>
<feature type="compositionally biased region" description="Basic residues" evidence="4">
    <location>
        <begin position="275"/>
        <end position="284"/>
    </location>
</feature>
<dbReference type="PROSITE" id="PS01124">
    <property type="entry name" value="HTH_ARAC_FAMILY_2"/>
    <property type="match status" value="1"/>
</dbReference>
<dbReference type="PANTHER" id="PTHR46796:SF15">
    <property type="entry name" value="BLL1074 PROTEIN"/>
    <property type="match status" value="1"/>
</dbReference>
<dbReference type="Pfam" id="PF20240">
    <property type="entry name" value="DUF6597"/>
    <property type="match status" value="1"/>
</dbReference>
<dbReference type="Proteomes" id="UP000445000">
    <property type="component" value="Unassembled WGS sequence"/>
</dbReference>
<comment type="caution">
    <text evidence="6">The sequence shown here is derived from an EMBL/GenBank/DDBJ whole genome shotgun (WGS) entry which is preliminary data.</text>
</comment>
<keyword evidence="2" id="KW-0238">DNA-binding</keyword>
<feature type="domain" description="HTH araC/xylS-type" evidence="5">
    <location>
        <begin position="173"/>
        <end position="260"/>
    </location>
</feature>
<gene>
    <name evidence="6" type="ORF">GCM10011487_35680</name>
</gene>
<dbReference type="InterPro" id="IPR009057">
    <property type="entry name" value="Homeodomain-like_sf"/>
</dbReference>
<keyword evidence="7" id="KW-1185">Reference proteome</keyword>
<dbReference type="Pfam" id="PF12833">
    <property type="entry name" value="HTH_18"/>
    <property type="match status" value="1"/>
</dbReference>
<dbReference type="AlphaFoldDB" id="A0A829YFE2"/>
<evidence type="ECO:0000256" key="2">
    <source>
        <dbReference type="ARBA" id="ARBA00023125"/>
    </source>
</evidence>
<protein>
    <recommendedName>
        <fullName evidence="5">HTH araC/xylS-type domain-containing protein</fullName>
    </recommendedName>
</protein>
<dbReference type="InterPro" id="IPR020449">
    <property type="entry name" value="Tscrpt_reg_AraC-type_HTH"/>
</dbReference>
<dbReference type="GO" id="GO:0003700">
    <property type="term" value="F:DNA-binding transcription factor activity"/>
    <property type="evidence" value="ECO:0007669"/>
    <property type="project" value="InterPro"/>
</dbReference>